<evidence type="ECO:0000256" key="5">
    <source>
        <dbReference type="ARBA" id="ARBA00022692"/>
    </source>
</evidence>
<dbReference type="RefSeq" id="WP_118230772.1">
    <property type="nucleotide sequence ID" value="NZ_DBFBQU010000013.1"/>
</dbReference>
<feature type="transmembrane region" description="Helical" evidence="9">
    <location>
        <begin position="185"/>
        <end position="206"/>
    </location>
</feature>
<keyword evidence="7 9" id="KW-1133">Transmembrane helix</keyword>
<evidence type="ECO:0000256" key="4">
    <source>
        <dbReference type="ARBA" id="ARBA00022475"/>
    </source>
</evidence>
<dbReference type="Pfam" id="PF00528">
    <property type="entry name" value="BPD_transp_1"/>
    <property type="match status" value="1"/>
</dbReference>
<dbReference type="PANTHER" id="PTHR30614:SF0">
    <property type="entry name" value="L-CYSTINE TRANSPORT SYSTEM PERMEASE PROTEIN TCYL"/>
    <property type="match status" value="1"/>
</dbReference>
<sequence length="230" mass="24509">MHSLLVVYNALPSMLAGSLVTLGNVALSLGMGLVLGVPLAVGQVYGGPWLRRLAALYVWFFRGVPILVLLFLCYGLFMSLGLPVDPFFACCLVLGCTSTAYQSQIFRGAMESLPRGQLNAALALGMGEGAGIRSIVLPQALRLSIPGWANEFSILLKDSAICYVLGTQDIMARTSFAAARTHEHLALYAAAGALYCLLTLVVLRLLRLLEDKVHVPGYSTGTGLDGMEMG</sequence>
<dbReference type="GO" id="GO:0006865">
    <property type="term" value="P:amino acid transport"/>
    <property type="evidence" value="ECO:0007669"/>
    <property type="project" value="UniProtKB-KW"/>
</dbReference>
<evidence type="ECO:0000313" key="12">
    <source>
        <dbReference type="Proteomes" id="UP000292919"/>
    </source>
</evidence>
<evidence type="ECO:0000259" key="10">
    <source>
        <dbReference type="PROSITE" id="PS50928"/>
    </source>
</evidence>
<dbReference type="InterPro" id="IPR010065">
    <property type="entry name" value="AA_ABC_transptr_permease_3TM"/>
</dbReference>
<comment type="similarity">
    <text evidence="2">Belongs to the binding-protein-dependent transport system permease family. HisMQ subfamily.</text>
</comment>
<evidence type="ECO:0000256" key="6">
    <source>
        <dbReference type="ARBA" id="ARBA00022970"/>
    </source>
</evidence>
<dbReference type="InterPro" id="IPR035906">
    <property type="entry name" value="MetI-like_sf"/>
</dbReference>
<accession>A0A6H3F6Q9</accession>
<feature type="transmembrane region" description="Helical" evidence="9">
    <location>
        <begin position="20"/>
        <end position="41"/>
    </location>
</feature>
<feature type="transmembrane region" description="Helical" evidence="9">
    <location>
        <begin position="53"/>
        <end position="77"/>
    </location>
</feature>
<dbReference type="GO" id="GO:0043190">
    <property type="term" value="C:ATP-binding cassette (ABC) transporter complex"/>
    <property type="evidence" value="ECO:0007669"/>
    <property type="project" value="InterPro"/>
</dbReference>
<evidence type="ECO:0000256" key="7">
    <source>
        <dbReference type="ARBA" id="ARBA00022989"/>
    </source>
</evidence>
<gene>
    <name evidence="11" type="ORF">EB812_10290</name>
</gene>
<dbReference type="Proteomes" id="UP000292919">
    <property type="component" value="Unassembled WGS sequence"/>
</dbReference>
<evidence type="ECO:0000313" key="11">
    <source>
        <dbReference type="EMBL" id="TBH78602.1"/>
    </source>
</evidence>
<dbReference type="EMBL" id="SIXC01000014">
    <property type="protein sequence ID" value="TBH78602.1"/>
    <property type="molecule type" value="Genomic_DNA"/>
</dbReference>
<dbReference type="CDD" id="cd06261">
    <property type="entry name" value="TM_PBP2"/>
    <property type="match status" value="1"/>
</dbReference>
<evidence type="ECO:0000256" key="3">
    <source>
        <dbReference type="ARBA" id="ARBA00022448"/>
    </source>
</evidence>
<dbReference type="PROSITE" id="PS50928">
    <property type="entry name" value="ABC_TM1"/>
    <property type="match status" value="1"/>
</dbReference>
<dbReference type="Gene3D" id="1.10.3720.10">
    <property type="entry name" value="MetI-like"/>
    <property type="match status" value="1"/>
</dbReference>
<comment type="subcellular location">
    <subcellularLocation>
        <location evidence="1">Cell inner membrane</location>
        <topology evidence="1">Multi-pass membrane protein</topology>
    </subcellularLocation>
    <subcellularLocation>
        <location evidence="9">Cell membrane</location>
        <topology evidence="9">Multi-pass membrane protein</topology>
    </subcellularLocation>
</comment>
<evidence type="ECO:0000256" key="8">
    <source>
        <dbReference type="ARBA" id="ARBA00023136"/>
    </source>
</evidence>
<protein>
    <submittedName>
        <fullName evidence="11">Amino acid ABC transporter permease</fullName>
    </submittedName>
</protein>
<dbReference type="PANTHER" id="PTHR30614">
    <property type="entry name" value="MEMBRANE COMPONENT OF AMINO ACID ABC TRANSPORTER"/>
    <property type="match status" value="1"/>
</dbReference>
<name>A0A6H3F6Q9_9BACT</name>
<keyword evidence="6" id="KW-0029">Amino-acid transport</keyword>
<keyword evidence="3 9" id="KW-0813">Transport</keyword>
<dbReference type="AlphaFoldDB" id="A0A6H3F6Q9"/>
<evidence type="ECO:0000256" key="2">
    <source>
        <dbReference type="ARBA" id="ARBA00010072"/>
    </source>
</evidence>
<feature type="domain" description="ABC transmembrane type-1" evidence="10">
    <location>
        <begin position="18"/>
        <end position="206"/>
    </location>
</feature>
<dbReference type="SUPFAM" id="SSF161098">
    <property type="entry name" value="MetI-like"/>
    <property type="match status" value="1"/>
</dbReference>
<dbReference type="GO" id="GO:0022857">
    <property type="term" value="F:transmembrane transporter activity"/>
    <property type="evidence" value="ECO:0007669"/>
    <property type="project" value="InterPro"/>
</dbReference>
<dbReference type="InterPro" id="IPR000515">
    <property type="entry name" value="MetI-like"/>
</dbReference>
<dbReference type="InterPro" id="IPR043429">
    <property type="entry name" value="ArtM/GltK/GlnP/TcyL/YhdX-like"/>
</dbReference>
<keyword evidence="12" id="KW-1185">Reference proteome</keyword>
<keyword evidence="5 9" id="KW-0812">Transmembrane</keyword>
<keyword evidence="8 9" id="KW-0472">Membrane</keyword>
<comment type="caution">
    <text evidence="11">The sequence shown here is derived from an EMBL/GenBank/DDBJ whole genome shotgun (WGS) entry which is preliminary data.</text>
</comment>
<evidence type="ECO:0000256" key="9">
    <source>
        <dbReference type="RuleBase" id="RU363032"/>
    </source>
</evidence>
<proteinExistence type="inferred from homology"/>
<organism evidence="11 12">
    <name type="scientific">Desulfovibrio legallii</name>
    <dbReference type="NCBI Taxonomy" id="571438"/>
    <lineage>
        <taxon>Bacteria</taxon>
        <taxon>Pseudomonadati</taxon>
        <taxon>Thermodesulfobacteriota</taxon>
        <taxon>Desulfovibrionia</taxon>
        <taxon>Desulfovibrionales</taxon>
        <taxon>Desulfovibrionaceae</taxon>
        <taxon>Desulfovibrio</taxon>
    </lineage>
</organism>
<keyword evidence="4" id="KW-1003">Cell membrane</keyword>
<reference evidence="11 12" key="1">
    <citation type="submission" date="2018-12" db="EMBL/GenBank/DDBJ databases">
        <title>First genome draft of Desulfovibrio legallis sp. nov.</title>
        <authorList>
            <person name="Ben Dhia O."/>
            <person name="Najjari A."/>
            <person name="Ferjani R."/>
            <person name="Fhoula I."/>
            <person name="Fardeau M.-L."/>
            <person name="Boudabbous A."/>
            <person name="Ouzari H.I."/>
        </authorList>
    </citation>
    <scope>NUCLEOTIDE SEQUENCE [LARGE SCALE GENOMIC DNA]</scope>
    <source>
        <strain evidence="11 12">H1T</strain>
    </source>
</reference>
<dbReference type="NCBIfam" id="TIGR01726">
    <property type="entry name" value="HEQRo_perm_3TM"/>
    <property type="match status" value="1"/>
</dbReference>
<evidence type="ECO:0000256" key="1">
    <source>
        <dbReference type="ARBA" id="ARBA00004429"/>
    </source>
</evidence>